<dbReference type="Gene3D" id="3.30.1370.110">
    <property type="match status" value="1"/>
</dbReference>
<keyword evidence="11" id="KW-1185">Reference proteome</keyword>
<feature type="coiled-coil region" evidence="7">
    <location>
        <begin position="583"/>
        <end position="653"/>
    </location>
</feature>
<evidence type="ECO:0000256" key="1">
    <source>
        <dbReference type="ARBA" id="ARBA00022730"/>
    </source>
</evidence>
<evidence type="ECO:0000313" key="10">
    <source>
        <dbReference type="EMBL" id="MED6132027.1"/>
    </source>
</evidence>
<protein>
    <recommendedName>
        <fullName evidence="9">Smr domain-containing protein</fullName>
    </recommendedName>
</protein>
<dbReference type="SMART" id="SM00533">
    <property type="entry name" value="MUTSd"/>
    <property type="match status" value="1"/>
</dbReference>
<dbReference type="PROSITE" id="PS00486">
    <property type="entry name" value="DNA_MISMATCH_REPAIR_2"/>
    <property type="match status" value="1"/>
</dbReference>
<dbReference type="Pfam" id="PF00488">
    <property type="entry name" value="MutS_V"/>
    <property type="match status" value="1"/>
</dbReference>
<dbReference type="InterPro" id="IPR002625">
    <property type="entry name" value="Smr_dom"/>
</dbReference>
<keyword evidence="2" id="KW-0547">Nucleotide-binding</keyword>
<dbReference type="InterPro" id="IPR036187">
    <property type="entry name" value="DNA_mismatch_repair_MutS_sf"/>
</dbReference>
<reference evidence="10 11" key="1">
    <citation type="journal article" date="2023" name="Plants (Basel)">
        <title>Bridging the Gap: Combining Genomics and Transcriptomics Approaches to Understand Stylosanthes scabra, an Orphan Legume from the Brazilian Caatinga.</title>
        <authorList>
            <person name="Ferreira-Neto J.R.C."/>
            <person name="da Silva M.D."/>
            <person name="Binneck E."/>
            <person name="de Melo N.F."/>
            <person name="da Silva R.H."/>
            <person name="de Melo A.L.T.M."/>
            <person name="Pandolfi V."/>
            <person name="Bustamante F.O."/>
            <person name="Brasileiro-Vidal A.C."/>
            <person name="Benko-Iseppon A.M."/>
        </authorList>
    </citation>
    <scope>NUCLEOTIDE SEQUENCE [LARGE SCALE GENOMIC DNA]</scope>
    <source>
        <tissue evidence="10">Leaves</tissue>
    </source>
</reference>
<comment type="caution">
    <text evidence="10">The sequence shown here is derived from an EMBL/GenBank/DDBJ whole genome shotgun (WGS) entry which is preliminary data.</text>
</comment>
<dbReference type="NCBIfam" id="TIGR01069">
    <property type="entry name" value="mutS2"/>
    <property type="match status" value="1"/>
</dbReference>
<keyword evidence="1" id="KW-0699">rRNA-binding</keyword>
<keyword evidence="7" id="KW-0175">Coiled coil</keyword>
<dbReference type="SUPFAM" id="SSF52540">
    <property type="entry name" value="P-loop containing nucleoside triphosphate hydrolases"/>
    <property type="match status" value="1"/>
</dbReference>
<dbReference type="Pfam" id="PF20297">
    <property type="entry name" value="MSSS"/>
    <property type="match status" value="1"/>
</dbReference>
<evidence type="ECO:0000256" key="5">
    <source>
        <dbReference type="ARBA" id="ARBA00022884"/>
    </source>
</evidence>
<feature type="region of interest" description="Disordered" evidence="8">
    <location>
        <begin position="757"/>
        <end position="787"/>
    </location>
</feature>
<feature type="compositionally biased region" description="Low complexity" evidence="8">
    <location>
        <begin position="768"/>
        <end position="781"/>
    </location>
</feature>
<keyword evidence="6" id="KW-0238">DNA-binding</keyword>
<gene>
    <name evidence="10" type="ORF">PIB30_015390</name>
</gene>
<dbReference type="InterPro" id="IPR036063">
    <property type="entry name" value="Smr_dom_sf"/>
</dbReference>
<evidence type="ECO:0000313" key="11">
    <source>
        <dbReference type="Proteomes" id="UP001341840"/>
    </source>
</evidence>
<dbReference type="PANTHER" id="PTHR48466:SF1">
    <property type="entry name" value="SMR DOMAIN-CONTAINING PROTEIN"/>
    <property type="match status" value="1"/>
</dbReference>
<dbReference type="InterPro" id="IPR000432">
    <property type="entry name" value="DNA_mismatch_repair_MutS_C"/>
</dbReference>
<organism evidence="10 11">
    <name type="scientific">Stylosanthes scabra</name>
    <dbReference type="NCBI Taxonomy" id="79078"/>
    <lineage>
        <taxon>Eukaryota</taxon>
        <taxon>Viridiplantae</taxon>
        <taxon>Streptophyta</taxon>
        <taxon>Embryophyta</taxon>
        <taxon>Tracheophyta</taxon>
        <taxon>Spermatophyta</taxon>
        <taxon>Magnoliopsida</taxon>
        <taxon>eudicotyledons</taxon>
        <taxon>Gunneridae</taxon>
        <taxon>Pentapetalae</taxon>
        <taxon>rosids</taxon>
        <taxon>fabids</taxon>
        <taxon>Fabales</taxon>
        <taxon>Fabaceae</taxon>
        <taxon>Papilionoideae</taxon>
        <taxon>50 kb inversion clade</taxon>
        <taxon>dalbergioids sensu lato</taxon>
        <taxon>Dalbergieae</taxon>
        <taxon>Pterocarpus clade</taxon>
        <taxon>Stylosanthes</taxon>
    </lineage>
</organism>
<feature type="domain" description="Smr" evidence="9">
    <location>
        <begin position="797"/>
        <end position="868"/>
    </location>
</feature>
<evidence type="ECO:0000256" key="4">
    <source>
        <dbReference type="ARBA" id="ARBA00022840"/>
    </source>
</evidence>
<keyword evidence="4" id="KW-0067">ATP-binding</keyword>
<dbReference type="Proteomes" id="UP001341840">
    <property type="component" value="Unassembled WGS sequence"/>
</dbReference>
<accession>A0ABU6S6X5</accession>
<dbReference type="InterPro" id="IPR007696">
    <property type="entry name" value="DNA_mismatch_repair_MutS_core"/>
</dbReference>
<evidence type="ECO:0000256" key="3">
    <source>
        <dbReference type="ARBA" id="ARBA00022801"/>
    </source>
</evidence>
<evidence type="ECO:0000256" key="8">
    <source>
        <dbReference type="SAM" id="MobiDB-lite"/>
    </source>
</evidence>
<dbReference type="Pfam" id="PF01713">
    <property type="entry name" value="Smr"/>
    <property type="match status" value="1"/>
</dbReference>
<sequence>MQLSSCSRKLFIFPNKPSKPKLFSRRWFCLTISNSVESNSLESETLKTLEWSSVCKQVAAFTSTSMGSSAANGARLPVGRTPQESQMLLDQTTAARLISRPPDFSEIEDLSDILAVASSGQLLTIRELCTVRRTLKAAREVFQYLQQLASDSNHPERASEELEIIRSERKRNIENLDSLLREVSNRIFQSGGIDRPLITQRRSRMCVGIRASHRYLLPDGIVLNVSSSGATYFMEPKDAIDLNNMEVRLSNSEKTEERAILSLFASEIANSKYEINDLLDKILEVDLAFARAAYAQWLNGVCPTFNFGNFEGFDSVEDDNDLTVNIDGIRHPLLLESSLKSFSDSLAIGCVNDADMGNGNGALTSKSMSEFPVPVDIKIRQGTRVVVISGPNTGGKTASMKTLGLMSLMSKAGMHLPAQNRPKLPWFDVILADIGDHQSLEQNLSTFSGHISRICKILEVTSKQSLVLLDEIGSGTDPSEGVALSTSILQYLKERVNVAVVTTHYADLSRMKDKDPSFDNAAMEFSLETLQPTYRILWGSTGDSNALNIAQSIGFDRNIIDRAHTWVEKLKPEQQQERRGMLYQSLQEERNRLKTQAEKAASIHAEILNTYYEIQHEAEDLDKREKELMAKEAQLVQQELMDARSQIETVIQKFEKKLKISDRDQLSSLIRETESAIASIVKAHTPADTFPASEADRASYTPQLGEQVRVKGLGGKLATVAESAGDDDTILVQYGKVKVRVKKSSIRAVPSSGKNVVTSSSALRVRQNGESRGNSESNSNNIEPSYGPVVRTSKNTVDLRGMRLEEASMRLEMAITECRPYSVLFVVHGVGTGAIKERAIDILRNHSRVTNYEPENPMNYGCTIAYVK</sequence>
<evidence type="ECO:0000256" key="7">
    <source>
        <dbReference type="SAM" id="Coils"/>
    </source>
</evidence>
<evidence type="ECO:0000256" key="2">
    <source>
        <dbReference type="ARBA" id="ARBA00022741"/>
    </source>
</evidence>
<dbReference type="Gene3D" id="3.40.50.300">
    <property type="entry name" value="P-loop containing nucleotide triphosphate hydrolases"/>
    <property type="match status" value="1"/>
</dbReference>
<dbReference type="SMART" id="SM00534">
    <property type="entry name" value="MUTSac"/>
    <property type="match status" value="1"/>
</dbReference>
<proteinExistence type="predicted"/>
<dbReference type="SUPFAM" id="SSF48334">
    <property type="entry name" value="DNA repair protein MutS, domain III"/>
    <property type="match status" value="1"/>
</dbReference>
<name>A0ABU6S6X5_9FABA</name>
<dbReference type="InterPro" id="IPR005747">
    <property type="entry name" value="MutS2"/>
</dbReference>
<dbReference type="InterPro" id="IPR027417">
    <property type="entry name" value="P-loop_NTPase"/>
</dbReference>
<dbReference type="SUPFAM" id="SSF160443">
    <property type="entry name" value="SMR domain-like"/>
    <property type="match status" value="1"/>
</dbReference>
<dbReference type="PIRSF" id="PIRSF005814">
    <property type="entry name" value="MutS_YshD"/>
    <property type="match status" value="1"/>
</dbReference>
<dbReference type="InterPro" id="IPR046893">
    <property type="entry name" value="MSSS"/>
</dbReference>
<dbReference type="InterPro" id="IPR045076">
    <property type="entry name" value="MutS"/>
</dbReference>
<keyword evidence="3" id="KW-0378">Hydrolase</keyword>
<dbReference type="EMBL" id="JASCZI010060457">
    <property type="protein sequence ID" value="MED6132027.1"/>
    <property type="molecule type" value="Genomic_DNA"/>
</dbReference>
<evidence type="ECO:0000259" key="9">
    <source>
        <dbReference type="PROSITE" id="PS50828"/>
    </source>
</evidence>
<keyword evidence="5" id="KW-0694">RNA-binding</keyword>
<dbReference type="PROSITE" id="PS50828">
    <property type="entry name" value="SMR"/>
    <property type="match status" value="1"/>
</dbReference>
<evidence type="ECO:0000256" key="6">
    <source>
        <dbReference type="ARBA" id="ARBA00023125"/>
    </source>
</evidence>
<dbReference type="SMART" id="SM00463">
    <property type="entry name" value="SMR"/>
    <property type="match status" value="1"/>
</dbReference>
<dbReference type="PANTHER" id="PTHR48466">
    <property type="entry name" value="OS10G0509000 PROTEIN-RELATED"/>
    <property type="match status" value="1"/>
</dbReference>